<dbReference type="OrthoDB" id="730275at2759"/>
<accession>A0A8J5SV13</accession>
<organism evidence="1 2">
    <name type="scientific">Zizania palustris</name>
    <name type="common">Northern wild rice</name>
    <dbReference type="NCBI Taxonomy" id="103762"/>
    <lineage>
        <taxon>Eukaryota</taxon>
        <taxon>Viridiplantae</taxon>
        <taxon>Streptophyta</taxon>
        <taxon>Embryophyta</taxon>
        <taxon>Tracheophyta</taxon>
        <taxon>Spermatophyta</taxon>
        <taxon>Magnoliopsida</taxon>
        <taxon>Liliopsida</taxon>
        <taxon>Poales</taxon>
        <taxon>Poaceae</taxon>
        <taxon>BOP clade</taxon>
        <taxon>Oryzoideae</taxon>
        <taxon>Oryzeae</taxon>
        <taxon>Zizaniinae</taxon>
        <taxon>Zizania</taxon>
    </lineage>
</organism>
<proteinExistence type="predicted"/>
<comment type="caution">
    <text evidence="1">The sequence shown here is derived from an EMBL/GenBank/DDBJ whole genome shotgun (WGS) entry which is preliminary data.</text>
</comment>
<dbReference type="Proteomes" id="UP000729402">
    <property type="component" value="Unassembled WGS sequence"/>
</dbReference>
<protein>
    <submittedName>
        <fullName evidence="1">Uncharacterized protein</fullName>
    </submittedName>
</protein>
<keyword evidence="2" id="KW-1185">Reference proteome</keyword>
<dbReference type="EMBL" id="JAAALK010000283">
    <property type="protein sequence ID" value="KAG8075897.1"/>
    <property type="molecule type" value="Genomic_DNA"/>
</dbReference>
<gene>
    <name evidence="1" type="ORF">GUJ93_ZPchr0006g46451</name>
</gene>
<sequence length="251" mass="28812">MTNLGKCVMFVGEYNGGLVISTQYLDTLDIMPNTIYFKNDQLTLHMPELLGYYMASGSGSSPNGILVMLKDYILTPIVVVKEAAYWKLDGYDNNAIMMLQYFDTDDSMENKDKWFVLNEDEHKMVDDYVSKGGMEYAIASCDKAPSFEPIVVVKEAAYWKLDGYDNNAIMMLQYFDTDDSMENKDKWFVLNEDEHKMVDDYVSKGGMEYAIASCEKAPSFEVDARRAMAMSIFCYIKLLQLQKNEQQLKVY</sequence>
<reference evidence="1" key="1">
    <citation type="journal article" date="2021" name="bioRxiv">
        <title>Whole Genome Assembly and Annotation of Northern Wild Rice, Zizania palustris L., Supports a Whole Genome Duplication in the Zizania Genus.</title>
        <authorList>
            <person name="Haas M."/>
            <person name="Kono T."/>
            <person name="Macchietto M."/>
            <person name="Millas R."/>
            <person name="McGilp L."/>
            <person name="Shao M."/>
            <person name="Duquette J."/>
            <person name="Hirsch C.N."/>
            <person name="Kimball J."/>
        </authorList>
    </citation>
    <scope>NUCLEOTIDE SEQUENCE</scope>
    <source>
        <tissue evidence="1">Fresh leaf tissue</tissue>
    </source>
</reference>
<evidence type="ECO:0000313" key="1">
    <source>
        <dbReference type="EMBL" id="KAG8075897.1"/>
    </source>
</evidence>
<dbReference type="AlphaFoldDB" id="A0A8J5SV13"/>
<name>A0A8J5SV13_ZIZPA</name>
<reference evidence="1" key="2">
    <citation type="submission" date="2021-02" db="EMBL/GenBank/DDBJ databases">
        <authorList>
            <person name="Kimball J.A."/>
            <person name="Haas M.W."/>
            <person name="Macchietto M."/>
            <person name="Kono T."/>
            <person name="Duquette J."/>
            <person name="Shao M."/>
        </authorList>
    </citation>
    <scope>NUCLEOTIDE SEQUENCE</scope>
    <source>
        <tissue evidence="1">Fresh leaf tissue</tissue>
    </source>
</reference>
<evidence type="ECO:0000313" key="2">
    <source>
        <dbReference type="Proteomes" id="UP000729402"/>
    </source>
</evidence>